<protein>
    <recommendedName>
        <fullName evidence="3">Heterokaryon incompatibility domain-containing protein</fullName>
    </recommendedName>
</protein>
<proteinExistence type="predicted"/>
<gene>
    <name evidence="1" type="ORF">N0V83_005357</name>
</gene>
<evidence type="ECO:0000313" key="1">
    <source>
        <dbReference type="EMBL" id="KAJ4369595.1"/>
    </source>
</evidence>
<keyword evidence="2" id="KW-1185">Reference proteome</keyword>
<dbReference type="AlphaFoldDB" id="A0A9W9CLY4"/>
<reference evidence="1" key="1">
    <citation type="submission" date="2022-10" db="EMBL/GenBank/DDBJ databases">
        <title>Tapping the CABI collections for fungal endophytes: first genome assemblies for Collariella, Neodidymelliopsis, Ascochyta clinopodiicola, Didymella pomorum, Didymosphaeria variabile, Neocosmospora piperis and Neocucurbitaria cava.</title>
        <authorList>
            <person name="Hill R."/>
        </authorList>
    </citation>
    <scope>NUCLEOTIDE SEQUENCE</scope>
    <source>
        <strain evidence="1">IMI 356814</strain>
    </source>
</reference>
<dbReference type="EMBL" id="JAPEUY010000009">
    <property type="protein sequence ID" value="KAJ4369595.1"/>
    <property type="molecule type" value="Genomic_DNA"/>
</dbReference>
<dbReference type="OrthoDB" id="2157530at2759"/>
<dbReference type="InterPro" id="IPR052895">
    <property type="entry name" value="HetReg/Transcr_Mod"/>
</dbReference>
<dbReference type="PANTHER" id="PTHR24148">
    <property type="entry name" value="ANKYRIN REPEAT DOMAIN-CONTAINING PROTEIN 39 HOMOLOG-RELATED"/>
    <property type="match status" value="1"/>
</dbReference>
<dbReference type="Proteomes" id="UP001140560">
    <property type="component" value="Unassembled WGS sequence"/>
</dbReference>
<sequence length="291" mass="33140">MSHRTLIFVSNNDQGHAETTHALLSEIDDGILGSVLPGWDTLPLLEVDHPLLSDPRWASLGHLLKATWFTRGWCVQEAAFAKDGRLIWGQHELSWSQFMRVYTWMLRRAHQVIVKYELGMSTLHISAYSLAHKENVRALMPERFWDDIGNTLETFHEARSLGLTDPRDRIYAFTGLLTRDSLTNLKVIPDYRKSFPDVCTDLTLGFLGVHQNLDLLMYVQHTLSTLKTNFPSWVPLWNFSDTPHHDIESIHAGQPPIVDLEAPLAPSMNLRISNTVDQALGFNGELRVLHT</sequence>
<organism evidence="1 2">
    <name type="scientific">Neocucurbitaria cava</name>
    <dbReference type="NCBI Taxonomy" id="798079"/>
    <lineage>
        <taxon>Eukaryota</taxon>
        <taxon>Fungi</taxon>
        <taxon>Dikarya</taxon>
        <taxon>Ascomycota</taxon>
        <taxon>Pezizomycotina</taxon>
        <taxon>Dothideomycetes</taxon>
        <taxon>Pleosporomycetidae</taxon>
        <taxon>Pleosporales</taxon>
        <taxon>Pleosporineae</taxon>
        <taxon>Cucurbitariaceae</taxon>
        <taxon>Neocucurbitaria</taxon>
    </lineage>
</organism>
<name>A0A9W9CLY4_9PLEO</name>
<evidence type="ECO:0000313" key="2">
    <source>
        <dbReference type="Proteomes" id="UP001140560"/>
    </source>
</evidence>
<dbReference type="PANTHER" id="PTHR24148:SF64">
    <property type="entry name" value="HETEROKARYON INCOMPATIBILITY DOMAIN-CONTAINING PROTEIN"/>
    <property type="match status" value="1"/>
</dbReference>
<accession>A0A9W9CLY4</accession>
<comment type="caution">
    <text evidence="1">The sequence shown here is derived from an EMBL/GenBank/DDBJ whole genome shotgun (WGS) entry which is preliminary data.</text>
</comment>
<evidence type="ECO:0008006" key="3">
    <source>
        <dbReference type="Google" id="ProtNLM"/>
    </source>
</evidence>